<sequence length="406" mass="48511">MKFLKFASIIFIPLTFAINLDCIFDYQRLDFVGEIYICNVTNNFTITAPETFITSVNGTHLLGFDNSDVHGFYSKNHIVNFMPYGLTKFFPNLAEIFILNAEMKEIHQKDFQQYPNLNGLNFTNNNITRIEKDLFKFNPVMNSLSLRKNPIKEIHPNVFDQFYHVFDISFLLEIKYNNCTEKYKFISKDVIQNEILNCKPQLHFELFDGKKIDLEEIDENIEKFKREMNEKNLDIEDLKNEMFKSQIKSADMNFFSIKKNPIKEIHPKVFDQFHDVFDRPFWFEINYDNCTGDDKYIHYIEDEIQKNILKCKPQHYFELSDDKKIDLEEIDENIEKYKIEINKINLDIEDLKNEMFKNQIKSAGFSIFLFFISLLIINVAFYDDFKIKFKRSNLNEIIMENNENKN</sequence>
<keyword evidence="2" id="KW-0812">Transmembrane</keyword>
<keyword evidence="1" id="KW-0175">Coiled coil</keyword>
<protein>
    <recommendedName>
        <fullName evidence="6">Leucine rich repeat protein</fullName>
    </recommendedName>
</protein>
<reference evidence="4" key="1">
    <citation type="submission" date="2021-03" db="EMBL/GenBank/DDBJ databases">
        <title>Chromosome level genome of the anhydrobiotic midge Polypedilum vanderplanki.</title>
        <authorList>
            <person name="Yoshida Y."/>
            <person name="Kikawada T."/>
            <person name="Gusev O."/>
        </authorList>
    </citation>
    <scope>NUCLEOTIDE SEQUENCE</scope>
    <source>
        <strain evidence="4">NIAS01</strain>
        <tissue evidence="4">Whole body or cell culture</tissue>
    </source>
</reference>
<feature type="coiled-coil region" evidence="1">
    <location>
        <begin position="320"/>
        <end position="354"/>
    </location>
</feature>
<evidence type="ECO:0000256" key="1">
    <source>
        <dbReference type="SAM" id="Coils"/>
    </source>
</evidence>
<gene>
    <name evidence="4" type="ORF">PVAND_017321</name>
</gene>
<evidence type="ECO:0000256" key="2">
    <source>
        <dbReference type="SAM" id="Phobius"/>
    </source>
</evidence>
<dbReference type="AlphaFoldDB" id="A0A9J6BI98"/>
<dbReference type="Proteomes" id="UP001107558">
    <property type="component" value="Chromosome 4"/>
</dbReference>
<keyword evidence="5" id="KW-1185">Reference proteome</keyword>
<evidence type="ECO:0000313" key="4">
    <source>
        <dbReference type="EMBL" id="KAG5669434.1"/>
    </source>
</evidence>
<organism evidence="4 5">
    <name type="scientific">Polypedilum vanderplanki</name>
    <name type="common">Sleeping chironomid midge</name>
    <dbReference type="NCBI Taxonomy" id="319348"/>
    <lineage>
        <taxon>Eukaryota</taxon>
        <taxon>Metazoa</taxon>
        <taxon>Ecdysozoa</taxon>
        <taxon>Arthropoda</taxon>
        <taxon>Hexapoda</taxon>
        <taxon>Insecta</taxon>
        <taxon>Pterygota</taxon>
        <taxon>Neoptera</taxon>
        <taxon>Endopterygota</taxon>
        <taxon>Diptera</taxon>
        <taxon>Nematocera</taxon>
        <taxon>Chironomoidea</taxon>
        <taxon>Chironomidae</taxon>
        <taxon>Chironominae</taxon>
        <taxon>Polypedilum</taxon>
        <taxon>Polypedilum</taxon>
    </lineage>
</organism>
<keyword evidence="3" id="KW-0732">Signal</keyword>
<accession>A0A9J6BI98</accession>
<keyword evidence="2" id="KW-0472">Membrane</keyword>
<feature type="transmembrane region" description="Helical" evidence="2">
    <location>
        <begin position="363"/>
        <end position="382"/>
    </location>
</feature>
<feature type="chain" id="PRO_5039890131" description="Leucine rich repeat protein" evidence="3">
    <location>
        <begin position="18"/>
        <end position="406"/>
    </location>
</feature>
<dbReference type="InterPro" id="IPR032675">
    <property type="entry name" value="LRR_dom_sf"/>
</dbReference>
<dbReference type="InterPro" id="IPR001611">
    <property type="entry name" value="Leu-rich_rpt"/>
</dbReference>
<dbReference type="Pfam" id="PF13855">
    <property type="entry name" value="LRR_8"/>
    <property type="match status" value="1"/>
</dbReference>
<evidence type="ECO:0000256" key="3">
    <source>
        <dbReference type="SAM" id="SignalP"/>
    </source>
</evidence>
<keyword evidence="2" id="KW-1133">Transmembrane helix</keyword>
<name>A0A9J6BI98_POLVA</name>
<comment type="caution">
    <text evidence="4">The sequence shown here is derived from an EMBL/GenBank/DDBJ whole genome shotgun (WGS) entry which is preliminary data.</text>
</comment>
<dbReference type="Gene3D" id="3.80.10.10">
    <property type="entry name" value="Ribonuclease Inhibitor"/>
    <property type="match status" value="1"/>
</dbReference>
<dbReference type="SUPFAM" id="SSF52058">
    <property type="entry name" value="L domain-like"/>
    <property type="match status" value="1"/>
</dbReference>
<feature type="signal peptide" evidence="3">
    <location>
        <begin position="1"/>
        <end position="17"/>
    </location>
</feature>
<evidence type="ECO:0008006" key="6">
    <source>
        <dbReference type="Google" id="ProtNLM"/>
    </source>
</evidence>
<dbReference type="EMBL" id="JADBJN010000004">
    <property type="protein sequence ID" value="KAG5669434.1"/>
    <property type="molecule type" value="Genomic_DNA"/>
</dbReference>
<proteinExistence type="predicted"/>
<evidence type="ECO:0000313" key="5">
    <source>
        <dbReference type="Proteomes" id="UP001107558"/>
    </source>
</evidence>
<feature type="coiled-coil region" evidence="1">
    <location>
        <begin position="207"/>
        <end position="241"/>
    </location>
</feature>